<proteinExistence type="inferred from homology"/>
<gene>
    <name evidence="5 8" type="primary">recX</name>
    <name evidence="8" type="ORF">CLOACE_12500</name>
</gene>
<name>A0A1E8EYQ8_9CLOT</name>
<protein>
    <recommendedName>
        <fullName evidence="3 5">Regulatory protein RecX</fullName>
    </recommendedName>
</protein>
<dbReference type="OrthoDB" id="5421057at2"/>
<keyword evidence="9" id="KW-1185">Reference proteome</keyword>
<dbReference type="InterPro" id="IPR036388">
    <property type="entry name" value="WH-like_DNA-bd_sf"/>
</dbReference>
<dbReference type="InterPro" id="IPR053924">
    <property type="entry name" value="RecX_HTH_2nd"/>
</dbReference>
<sequence length="271" mass="32236">MNKNIVTKVEFQKKSKDRVNVYIDGEFAFSCSIELVYSHNIKKDKILDIDYIKGIVNQDNYIKAKKYALNIVEKSYKTEKEIIDKLQSKEYDNNTINSVLMFLKKYKFADDEKYCKIYIEEKIKNQGKNKIKYNLLKKGICEKIIDNELRIIDDSIEVLYGKKLAEKKYKLLLKKPQNIKSIYSKLGNYLLGKGYNYNIVNNILNQIVKEEDLVKKEENEDELKNLIYSKYKKMIVSEKDIKKVYVKLANYLLRKGYEWEKIKNLLHDIIE</sequence>
<comment type="caution">
    <text evidence="8">The sequence shown here is derived from an EMBL/GenBank/DDBJ whole genome shotgun (WGS) entry which is preliminary data.</text>
</comment>
<comment type="function">
    <text evidence="5">Modulates RecA activity.</text>
</comment>
<dbReference type="PANTHER" id="PTHR33602">
    <property type="entry name" value="REGULATORY PROTEIN RECX FAMILY PROTEIN"/>
    <property type="match status" value="1"/>
</dbReference>
<evidence type="ECO:0000313" key="9">
    <source>
        <dbReference type="Proteomes" id="UP000175744"/>
    </source>
</evidence>
<dbReference type="Pfam" id="PF02631">
    <property type="entry name" value="RecX_HTH2"/>
    <property type="match status" value="1"/>
</dbReference>
<reference evidence="8 9" key="1">
    <citation type="submission" date="2016-06" db="EMBL/GenBank/DDBJ databases">
        <title>Genome sequence of Clostridium acetireducens DSM 10703.</title>
        <authorList>
            <person name="Poehlein A."/>
            <person name="Fluechter S."/>
            <person name="Duerre P."/>
            <person name="Daniel R."/>
        </authorList>
    </citation>
    <scope>NUCLEOTIDE SEQUENCE [LARGE SCALE GENOMIC DNA]</scope>
    <source>
        <strain evidence="8 9">DSM 10703</strain>
    </source>
</reference>
<evidence type="ECO:0000256" key="5">
    <source>
        <dbReference type="HAMAP-Rule" id="MF_01114"/>
    </source>
</evidence>
<dbReference type="GO" id="GO:0006282">
    <property type="term" value="P:regulation of DNA repair"/>
    <property type="evidence" value="ECO:0007669"/>
    <property type="project" value="UniProtKB-UniRule"/>
</dbReference>
<dbReference type="AlphaFoldDB" id="A0A1E8EYQ8"/>
<dbReference type="InterPro" id="IPR003783">
    <property type="entry name" value="Regulatory_RecX"/>
</dbReference>
<evidence type="ECO:0000259" key="7">
    <source>
        <dbReference type="Pfam" id="PF21982"/>
    </source>
</evidence>
<feature type="domain" description="RecX second three-helical" evidence="6">
    <location>
        <begin position="110"/>
        <end position="147"/>
    </location>
</feature>
<dbReference type="STRING" id="1121290.CLAOCE_12500"/>
<comment type="subcellular location">
    <subcellularLocation>
        <location evidence="1 5">Cytoplasm</location>
    </subcellularLocation>
</comment>
<dbReference type="EMBL" id="LZFO01000015">
    <property type="protein sequence ID" value="OFI06107.1"/>
    <property type="molecule type" value="Genomic_DNA"/>
</dbReference>
<organism evidence="8 9">
    <name type="scientific">Clostridium acetireducens DSM 10703</name>
    <dbReference type="NCBI Taxonomy" id="1121290"/>
    <lineage>
        <taxon>Bacteria</taxon>
        <taxon>Bacillati</taxon>
        <taxon>Bacillota</taxon>
        <taxon>Clostridia</taxon>
        <taxon>Eubacteriales</taxon>
        <taxon>Clostridiaceae</taxon>
        <taxon>Clostridium</taxon>
    </lineage>
</organism>
<dbReference type="NCBIfam" id="NF001058">
    <property type="entry name" value="PRK00117.4-1"/>
    <property type="match status" value="1"/>
</dbReference>
<dbReference type="RefSeq" id="WP_070110247.1">
    <property type="nucleotide sequence ID" value="NZ_LZFO01000015.1"/>
</dbReference>
<keyword evidence="4 5" id="KW-0963">Cytoplasm</keyword>
<dbReference type="Pfam" id="PF21982">
    <property type="entry name" value="RecX_HTH1"/>
    <property type="match status" value="1"/>
</dbReference>
<evidence type="ECO:0000256" key="2">
    <source>
        <dbReference type="ARBA" id="ARBA00009695"/>
    </source>
</evidence>
<comment type="similarity">
    <text evidence="2 5">Belongs to the RecX family.</text>
</comment>
<evidence type="ECO:0000259" key="6">
    <source>
        <dbReference type="Pfam" id="PF02631"/>
    </source>
</evidence>
<evidence type="ECO:0000256" key="4">
    <source>
        <dbReference type="ARBA" id="ARBA00022490"/>
    </source>
</evidence>
<dbReference type="InterPro" id="IPR053926">
    <property type="entry name" value="RecX_HTH_1st"/>
</dbReference>
<dbReference type="Gene3D" id="1.10.10.10">
    <property type="entry name" value="Winged helix-like DNA-binding domain superfamily/Winged helix DNA-binding domain"/>
    <property type="match status" value="3"/>
</dbReference>
<evidence type="ECO:0000313" key="8">
    <source>
        <dbReference type="EMBL" id="OFI06107.1"/>
    </source>
</evidence>
<dbReference type="Proteomes" id="UP000175744">
    <property type="component" value="Unassembled WGS sequence"/>
</dbReference>
<dbReference type="GO" id="GO:0005737">
    <property type="term" value="C:cytoplasm"/>
    <property type="evidence" value="ECO:0007669"/>
    <property type="project" value="UniProtKB-SubCell"/>
</dbReference>
<evidence type="ECO:0000256" key="3">
    <source>
        <dbReference type="ARBA" id="ARBA00018111"/>
    </source>
</evidence>
<feature type="domain" description="RecX first three-helical" evidence="7">
    <location>
        <begin position="64"/>
        <end position="102"/>
    </location>
</feature>
<evidence type="ECO:0000256" key="1">
    <source>
        <dbReference type="ARBA" id="ARBA00004496"/>
    </source>
</evidence>
<dbReference type="HAMAP" id="MF_01114">
    <property type="entry name" value="RecX"/>
    <property type="match status" value="1"/>
</dbReference>
<accession>A0A1E8EYQ8</accession>
<dbReference type="PANTHER" id="PTHR33602:SF1">
    <property type="entry name" value="REGULATORY PROTEIN RECX FAMILY PROTEIN"/>
    <property type="match status" value="1"/>
</dbReference>